<comment type="subcellular location">
    <subcellularLocation>
        <location evidence="1">Membrane</location>
        <topology evidence="1">Multi-pass membrane protein</topology>
    </subcellularLocation>
</comment>
<protein>
    <recommendedName>
        <fullName evidence="6">Major facilitator superfamily (MFS) profile domain-containing protein</fullName>
    </recommendedName>
</protein>
<sequence length="279" mass="31104">MLQFTIVTGLMLCSISGGYIFGQMSGMVNALRNANGLSEDDVSWIASTINITCVCGFAIAGMISERLGRRRAIVLLSLPVLFTWVMIYYSTSMTAFLFSRILVGVSHGGLIFLLYASMAEYSTPSKRAVYLNVISAVGPALGMTMGHILCILLHWRTVALLGIVPTGVSMVLPLFWVESPSWLASKGRFEECERAFRELHGYSDASEAELRLLVNFEQSKRMEFSPKEQRVHGFIDKLAVALRKRYFWKVVLLCVVDCDTIGPTLEYDARVLPLLKLRP</sequence>
<dbReference type="PROSITE" id="PS50850">
    <property type="entry name" value="MFS"/>
    <property type="match status" value="1"/>
</dbReference>
<keyword evidence="8" id="KW-1185">Reference proteome</keyword>
<evidence type="ECO:0000256" key="2">
    <source>
        <dbReference type="ARBA" id="ARBA00022692"/>
    </source>
</evidence>
<feature type="transmembrane region" description="Helical" evidence="5">
    <location>
        <begin position="128"/>
        <end position="149"/>
    </location>
</feature>
<dbReference type="SUPFAM" id="SSF103473">
    <property type="entry name" value="MFS general substrate transporter"/>
    <property type="match status" value="1"/>
</dbReference>
<evidence type="ECO:0000256" key="1">
    <source>
        <dbReference type="ARBA" id="ARBA00004141"/>
    </source>
</evidence>
<keyword evidence="2 5" id="KW-0812">Transmembrane</keyword>
<feature type="transmembrane region" description="Helical" evidence="5">
    <location>
        <begin position="72"/>
        <end position="91"/>
    </location>
</feature>
<dbReference type="InterPro" id="IPR036259">
    <property type="entry name" value="MFS_trans_sf"/>
</dbReference>
<evidence type="ECO:0000256" key="3">
    <source>
        <dbReference type="ARBA" id="ARBA00022989"/>
    </source>
</evidence>
<dbReference type="PROSITE" id="PS00216">
    <property type="entry name" value="SUGAR_TRANSPORT_1"/>
    <property type="match status" value="1"/>
</dbReference>
<organism evidence="7 8">
    <name type="scientific">Iphiclides podalirius</name>
    <name type="common">scarce swallowtail</name>
    <dbReference type="NCBI Taxonomy" id="110791"/>
    <lineage>
        <taxon>Eukaryota</taxon>
        <taxon>Metazoa</taxon>
        <taxon>Ecdysozoa</taxon>
        <taxon>Arthropoda</taxon>
        <taxon>Hexapoda</taxon>
        <taxon>Insecta</taxon>
        <taxon>Pterygota</taxon>
        <taxon>Neoptera</taxon>
        <taxon>Endopterygota</taxon>
        <taxon>Lepidoptera</taxon>
        <taxon>Glossata</taxon>
        <taxon>Ditrysia</taxon>
        <taxon>Papilionoidea</taxon>
        <taxon>Papilionidae</taxon>
        <taxon>Papilioninae</taxon>
        <taxon>Iphiclides</taxon>
    </lineage>
</organism>
<keyword evidence="4 5" id="KW-0472">Membrane</keyword>
<accession>A0ABN8J519</accession>
<feature type="domain" description="Major facilitator superfamily (MFS) profile" evidence="6">
    <location>
        <begin position="2"/>
        <end position="279"/>
    </location>
</feature>
<dbReference type="PANTHER" id="PTHR48021:SF39">
    <property type="entry name" value="MAJOR FACILITATOR SUPERFAMILY (MFS) PROFILE DOMAIN-CONTAINING PROTEIN"/>
    <property type="match status" value="1"/>
</dbReference>
<evidence type="ECO:0000259" key="6">
    <source>
        <dbReference type="PROSITE" id="PS50850"/>
    </source>
</evidence>
<evidence type="ECO:0000313" key="8">
    <source>
        <dbReference type="Proteomes" id="UP000837857"/>
    </source>
</evidence>
<keyword evidence="3 5" id="KW-1133">Transmembrane helix</keyword>
<dbReference type="InterPro" id="IPR020846">
    <property type="entry name" value="MFS_dom"/>
</dbReference>
<name>A0ABN8J519_9NEOP</name>
<feature type="transmembrane region" description="Helical" evidence="5">
    <location>
        <begin position="42"/>
        <end position="60"/>
    </location>
</feature>
<dbReference type="Pfam" id="PF00083">
    <property type="entry name" value="Sugar_tr"/>
    <property type="match status" value="1"/>
</dbReference>
<feature type="non-terminal residue" evidence="7">
    <location>
        <position position="1"/>
    </location>
</feature>
<dbReference type="Proteomes" id="UP000837857">
    <property type="component" value="Chromosome 9"/>
</dbReference>
<evidence type="ECO:0000313" key="7">
    <source>
        <dbReference type="EMBL" id="CAH2076078.1"/>
    </source>
</evidence>
<dbReference type="PANTHER" id="PTHR48021">
    <property type="match status" value="1"/>
</dbReference>
<dbReference type="InterPro" id="IPR050549">
    <property type="entry name" value="MFS_Trehalose_Transporter"/>
</dbReference>
<feature type="transmembrane region" description="Helical" evidence="5">
    <location>
        <begin position="155"/>
        <end position="177"/>
    </location>
</feature>
<dbReference type="InterPro" id="IPR005828">
    <property type="entry name" value="MFS_sugar_transport-like"/>
</dbReference>
<evidence type="ECO:0000256" key="4">
    <source>
        <dbReference type="ARBA" id="ARBA00023136"/>
    </source>
</evidence>
<dbReference type="Gene3D" id="1.20.1250.20">
    <property type="entry name" value="MFS general substrate transporter like domains"/>
    <property type="match status" value="1"/>
</dbReference>
<gene>
    <name evidence="7" type="ORF">IPOD504_LOCUS17122</name>
</gene>
<dbReference type="InterPro" id="IPR005829">
    <property type="entry name" value="Sugar_transporter_CS"/>
</dbReference>
<evidence type="ECO:0000256" key="5">
    <source>
        <dbReference type="SAM" id="Phobius"/>
    </source>
</evidence>
<feature type="transmembrane region" description="Helical" evidence="5">
    <location>
        <begin position="97"/>
        <end position="116"/>
    </location>
</feature>
<proteinExistence type="predicted"/>
<reference evidence="7" key="1">
    <citation type="submission" date="2022-03" db="EMBL/GenBank/DDBJ databases">
        <authorList>
            <person name="Martin H S."/>
        </authorList>
    </citation>
    <scope>NUCLEOTIDE SEQUENCE</scope>
</reference>
<dbReference type="EMBL" id="OW152821">
    <property type="protein sequence ID" value="CAH2076078.1"/>
    <property type="molecule type" value="Genomic_DNA"/>
</dbReference>